<keyword evidence="2" id="KW-1185">Reference proteome</keyword>
<protein>
    <submittedName>
        <fullName evidence="1">Uncharacterized protein</fullName>
    </submittedName>
</protein>
<proteinExistence type="predicted"/>
<sequence>MLFIHSHVTSKHDTSLNKMLQVDASLNFDIGINRLTAHDSGEGTVYLYDDHNDYFLMHTIANDITYSDLLLLNANSQLTADLDMEYFPEVDKG</sequence>
<accession>A0A9D4U6S3</accession>
<reference evidence="1" key="1">
    <citation type="submission" date="2021-01" db="EMBL/GenBank/DDBJ databases">
        <title>Adiantum capillus-veneris genome.</title>
        <authorList>
            <person name="Fang Y."/>
            <person name="Liao Q."/>
        </authorList>
    </citation>
    <scope>NUCLEOTIDE SEQUENCE</scope>
    <source>
        <strain evidence="1">H3</strain>
        <tissue evidence="1">Leaf</tissue>
    </source>
</reference>
<dbReference type="AlphaFoldDB" id="A0A9D4U6S3"/>
<gene>
    <name evidence="1" type="ORF">GOP47_0024034</name>
</gene>
<comment type="caution">
    <text evidence="1">The sequence shown here is derived from an EMBL/GenBank/DDBJ whole genome shotgun (WGS) entry which is preliminary data.</text>
</comment>
<evidence type="ECO:0000313" key="1">
    <source>
        <dbReference type="EMBL" id="KAI5061529.1"/>
    </source>
</evidence>
<organism evidence="1 2">
    <name type="scientific">Adiantum capillus-veneris</name>
    <name type="common">Maidenhair fern</name>
    <dbReference type="NCBI Taxonomy" id="13818"/>
    <lineage>
        <taxon>Eukaryota</taxon>
        <taxon>Viridiplantae</taxon>
        <taxon>Streptophyta</taxon>
        <taxon>Embryophyta</taxon>
        <taxon>Tracheophyta</taxon>
        <taxon>Polypodiopsida</taxon>
        <taxon>Polypodiidae</taxon>
        <taxon>Polypodiales</taxon>
        <taxon>Pteridineae</taxon>
        <taxon>Pteridaceae</taxon>
        <taxon>Vittarioideae</taxon>
        <taxon>Adiantum</taxon>
    </lineage>
</organism>
<name>A0A9D4U6S3_ADICA</name>
<evidence type="ECO:0000313" key="2">
    <source>
        <dbReference type="Proteomes" id="UP000886520"/>
    </source>
</evidence>
<dbReference type="EMBL" id="JABFUD020000023">
    <property type="protein sequence ID" value="KAI5061529.1"/>
    <property type="molecule type" value="Genomic_DNA"/>
</dbReference>
<dbReference type="Proteomes" id="UP000886520">
    <property type="component" value="Chromosome 23"/>
</dbReference>